<dbReference type="Pfam" id="PF18314">
    <property type="entry name" value="FAS_I_H"/>
    <property type="match status" value="1"/>
</dbReference>
<dbReference type="PANTHER" id="PTHR10982:SF21">
    <property type="entry name" value="FATTY ACID SYNTHASE SUBUNIT BETA"/>
    <property type="match status" value="1"/>
</dbReference>
<dbReference type="OrthoDB" id="4251012at2759"/>
<keyword evidence="2 10" id="KW-0596">Phosphopantetheine</keyword>
<dbReference type="InterPro" id="IPR016039">
    <property type="entry name" value="Thiolase-like"/>
</dbReference>
<evidence type="ECO:0000256" key="9">
    <source>
        <dbReference type="ARBA" id="ARBA00048508"/>
    </source>
</evidence>
<dbReference type="Gene3D" id="6.10.250.1930">
    <property type="match status" value="1"/>
</dbReference>
<dbReference type="InterPro" id="IPR014031">
    <property type="entry name" value="Ketoacyl_synth_C"/>
</dbReference>
<dbReference type="InterPro" id="IPR041550">
    <property type="entry name" value="FASI_helical"/>
</dbReference>
<dbReference type="GO" id="GO:0004316">
    <property type="term" value="F:3-oxoacyl-[acyl-carrier-protein] reductase (NADPH) activity"/>
    <property type="evidence" value="ECO:0007669"/>
    <property type="project" value="UniProtKB-EC"/>
</dbReference>
<dbReference type="CDD" id="cd08950">
    <property type="entry name" value="KR_fFAS_SDR_c_like"/>
    <property type="match status" value="1"/>
</dbReference>
<dbReference type="GO" id="GO:0004312">
    <property type="term" value="F:fatty acid synthase activity"/>
    <property type="evidence" value="ECO:0007669"/>
    <property type="project" value="InterPro"/>
</dbReference>
<dbReference type="GO" id="GO:0004321">
    <property type="term" value="F:fatty-acyl-CoA synthase activity"/>
    <property type="evidence" value="ECO:0007669"/>
    <property type="project" value="UniProtKB-EC"/>
</dbReference>
<dbReference type="EC" id="2.3.1.41" evidence="10"/>
<evidence type="ECO:0000256" key="12">
    <source>
        <dbReference type="PIRSR" id="PIRSR000454-4"/>
    </source>
</evidence>
<gene>
    <name evidence="16" type="primary">FAS2.2</name>
    <name evidence="16" type="ORF">LIPSTDRAFT_116348</name>
</gene>
<feature type="region of interest" description="Disordered" evidence="13">
    <location>
        <begin position="102"/>
        <end position="146"/>
    </location>
</feature>
<dbReference type="EC" id="1.1.1.100" evidence="10"/>
<evidence type="ECO:0000256" key="13">
    <source>
        <dbReference type="SAM" id="MobiDB-lite"/>
    </source>
</evidence>
<reference evidence="16 17" key="1">
    <citation type="journal article" date="2016" name="Proc. Natl. Acad. Sci. U.S.A.">
        <title>Comparative genomics of biotechnologically important yeasts.</title>
        <authorList>
            <person name="Riley R."/>
            <person name="Haridas S."/>
            <person name="Wolfe K.H."/>
            <person name="Lopes M.R."/>
            <person name="Hittinger C.T."/>
            <person name="Goeker M."/>
            <person name="Salamov A.A."/>
            <person name="Wisecaver J.H."/>
            <person name="Long T.M."/>
            <person name="Calvey C.H."/>
            <person name="Aerts A.L."/>
            <person name="Barry K.W."/>
            <person name="Choi C."/>
            <person name="Clum A."/>
            <person name="Coughlan A.Y."/>
            <person name="Deshpande S."/>
            <person name="Douglass A.P."/>
            <person name="Hanson S.J."/>
            <person name="Klenk H.-P."/>
            <person name="LaButti K.M."/>
            <person name="Lapidus A."/>
            <person name="Lindquist E.A."/>
            <person name="Lipzen A.M."/>
            <person name="Meier-Kolthoff J.P."/>
            <person name="Ohm R.A."/>
            <person name="Otillar R.P."/>
            <person name="Pangilinan J.L."/>
            <person name="Peng Y."/>
            <person name="Rokas A."/>
            <person name="Rosa C.A."/>
            <person name="Scheuner C."/>
            <person name="Sibirny A.A."/>
            <person name="Slot J.C."/>
            <person name="Stielow J.B."/>
            <person name="Sun H."/>
            <person name="Kurtzman C.P."/>
            <person name="Blackwell M."/>
            <person name="Grigoriev I.V."/>
            <person name="Jeffries T.W."/>
        </authorList>
    </citation>
    <scope>NUCLEOTIDE SEQUENCE [LARGE SCALE GENOMIC DNA]</scope>
    <source>
        <strain evidence="16 17">NRRL Y-11557</strain>
    </source>
</reference>
<evidence type="ECO:0000256" key="8">
    <source>
        <dbReference type="ARBA" id="ARBA00023160"/>
    </source>
</evidence>
<dbReference type="SUPFAM" id="SSF52151">
    <property type="entry name" value="FabD/lysophospholipase-like"/>
    <property type="match status" value="1"/>
</dbReference>
<dbReference type="InterPro" id="IPR020841">
    <property type="entry name" value="PKS_Beta-ketoAc_synthase_dom"/>
</dbReference>
<evidence type="ECO:0000256" key="1">
    <source>
        <dbReference type="ARBA" id="ARBA00007485"/>
    </source>
</evidence>
<evidence type="ECO:0000256" key="11">
    <source>
        <dbReference type="PIRSR" id="PIRSR000454-1"/>
    </source>
</evidence>
<evidence type="ECO:0000313" key="17">
    <source>
        <dbReference type="Proteomes" id="UP000094385"/>
    </source>
</evidence>
<evidence type="ECO:0000256" key="3">
    <source>
        <dbReference type="ARBA" id="ARBA00022553"/>
    </source>
</evidence>
<dbReference type="FunFam" id="3.30.70.2490:FF:000001">
    <property type="entry name" value="Fatty acid synthase subunit alpha"/>
    <property type="match status" value="1"/>
</dbReference>
<keyword evidence="6" id="KW-0521">NADP</keyword>
<evidence type="ECO:0000313" key="16">
    <source>
        <dbReference type="EMBL" id="ODQ75303.1"/>
    </source>
</evidence>
<dbReference type="InterPro" id="IPR050830">
    <property type="entry name" value="Fungal_FAS"/>
</dbReference>
<evidence type="ECO:0000256" key="10">
    <source>
        <dbReference type="PIRNR" id="PIRNR000454"/>
    </source>
</evidence>
<dbReference type="GO" id="GO:0042759">
    <property type="term" value="P:long-chain fatty acid biosynthetic process"/>
    <property type="evidence" value="ECO:0007669"/>
    <property type="project" value="UniProtKB-UniRule"/>
</dbReference>
<dbReference type="Pfam" id="PF02801">
    <property type="entry name" value="Ketoacyl-synt_C"/>
    <property type="match status" value="1"/>
</dbReference>
<evidence type="ECO:0000259" key="14">
    <source>
        <dbReference type="PROSITE" id="PS50075"/>
    </source>
</evidence>
<dbReference type="PIRSF" id="PIRSF000454">
    <property type="entry name" value="FAS_yeast_alpha"/>
    <property type="match status" value="1"/>
</dbReference>
<keyword evidence="4 10" id="KW-0808">Transferase</keyword>
<protein>
    <recommendedName>
        <fullName evidence="10">Fatty acid synthase subunit alpha</fullName>
        <ecNumber evidence="10">2.3.1.86</ecNumber>
    </recommendedName>
    <domain>
        <recommendedName>
            <fullName evidence="10">3-oxoacyl-[acyl-carrier-protein] reductase</fullName>
            <ecNumber evidence="10">1.1.1.100</ecNumber>
        </recommendedName>
    </domain>
    <domain>
        <recommendedName>
            <fullName evidence="10">3-oxoacyl-[acyl-carrier-protein] synthase</fullName>
            <ecNumber evidence="10">2.3.1.41</ecNumber>
        </recommendedName>
    </domain>
</protein>
<feature type="compositionally biased region" description="Low complexity" evidence="13">
    <location>
        <begin position="102"/>
        <end position="113"/>
    </location>
</feature>
<dbReference type="InterPro" id="IPR026025">
    <property type="entry name" value="FAS_alpha_yeast"/>
</dbReference>
<evidence type="ECO:0000256" key="2">
    <source>
        <dbReference type="ARBA" id="ARBA00022450"/>
    </source>
</evidence>
<dbReference type="Proteomes" id="UP000094385">
    <property type="component" value="Unassembled WGS sequence"/>
</dbReference>
<dbReference type="InterPro" id="IPR014030">
    <property type="entry name" value="Ketoacyl_synth_N"/>
</dbReference>
<dbReference type="FunFam" id="3.90.25.70:FF:000001">
    <property type="entry name" value="Fatty acid synthase subunit alpha"/>
    <property type="match status" value="1"/>
</dbReference>
<dbReference type="Pfam" id="PF18325">
    <property type="entry name" value="Fas_alpha_ACP"/>
    <property type="match status" value="1"/>
</dbReference>
<feature type="active site" description="For beta-ketoacyl synthase activity" evidence="11">
    <location>
        <position position="1188"/>
    </location>
</feature>
<dbReference type="GO" id="GO:0005835">
    <property type="term" value="C:fatty acid synthase complex"/>
    <property type="evidence" value="ECO:0007669"/>
    <property type="project" value="InterPro"/>
</dbReference>
<comment type="catalytic activity">
    <reaction evidence="10">
        <text>a fatty acyl-[ACP] + malonyl-[ACP] + H(+) = a 3-oxoacyl-[ACP] + holo-[ACP] + CO2</text>
        <dbReference type="Rhea" id="RHEA:22836"/>
        <dbReference type="Rhea" id="RHEA-COMP:9623"/>
        <dbReference type="Rhea" id="RHEA-COMP:9685"/>
        <dbReference type="Rhea" id="RHEA-COMP:9916"/>
        <dbReference type="Rhea" id="RHEA-COMP:14125"/>
        <dbReference type="ChEBI" id="CHEBI:15378"/>
        <dbReference type="ChEBI" id="CHEBI:16526"/>
        <dbReference type="ChEBI" id="CHEBI:64479"/>
        <dbReference type="ChEBI" id="CHEBI:78449"/>
        <dbReference type="ChEBI" id="CHEBI:78776"/>
        <dbReference type="ChEBI" id="CHEBI:138651"/>
        <dbReference type="EC" id="2.3.1.41"/>
    </reaction>
</comment>
<dbReference type="PROSITE" id="PS50075">
    <property type="entry name" value="CARRIER"/>
    <property type="match status" value="1"/>
</dbReference>
<dbReference type="GO" id="GO:0004315">
    <property type="term" value="F:3-oxoacyl-[acyl-carrier-protein] synthase activity"/>
    <property type="evidence" value="ECO:0007669"/>
    <property type="project" value="UniProtKB-EC"/>
</dbReference>
<evidence type="ECO:0000256" key="6">
    <source>
        <dbReference type="ARBA" id="ARBA00022857"/>
    </source>
</evidence>
<evidence type="ECO:0000259" key="15">
    <source>
        <dbReference type="PROSITE" id="PS52004"/>
    </source>
</evidence>
<feature type="modified residue" description="O-(pantetheine 4'-phosphoryl)serine" evidence="12">
    <location>
        <position position="186"/>
    </location>
</feature>
<evidence type="ECO:0000256" key="5">
    <source>
        <dbReference type="ARBA" id="ARBA00022832"/>
    </source>
</evidence>
<dbReference type="Gene3D" id="3.30.70.2490">
    <property type="match status" value="1"/>
</dbReference>
<dbReference type="SUPFAM" id="SSF53901">
    <property type="entry name" value="Thiolase-like"/>
    <property type="match status" value="2"/>
</dbReference>
<dbReference type="InterPro" id="IPR047224">
    <property type="entry name" value="FAS_alpha_su_C"/>
</dbReference>
<accession>A0A1E3QC77</accession>
<dbReference type="PROSITE" id="PS52004">
    <property type="entry name" value="KS3_2"/>
    <property type="match status" value="1"/>
</dbReference>
<proteinExistence type="inferred from homology"/>
<dbReference type="CDD" id="cd00828">
    <property type="entry name" value="elong_cond_enzymes"/>
    <property type="match status" value="1"/>
</dbReference>
<dbReference type="SUPFAM" id="SSF51735">
    <property type="entry name" value="NAD(P)-binding Rossmann-fold domains"/>
    <property type="match status" value="1"/>
</dbReference>
<dbReference type="Gene3D" id="3.40.47.10">
    <property type="match status" value="1"/>
</dbReference>
<keyword evidence="7" id="KW-0560">Oxidoreductase</keyword>
<keyword evidence="5" id="KW-0276">Fatty acid metabolism</keyword>
<comment type="catalytic activity">
    <reaction evidence="9 10">
        <text>a (3R)-hydroxyacyl-[ACP] + NADP(+) = a 3-oxoacyl-[ACP] + NADPH + H(+)</text>
        <dbReference type="Rhea" id="RHEA:17397"/>
        <dbReference type="Rhea" id="RHEA-COMP:9916"/>
        <dbReference type="Rhea" id="RHEA-COMP:9945"/>
        <dbReference type="ChEBI" id="CHEBI:15378"/>
        <dbReference type="ChEBI" id="CHEBI:57783"/>
        <dbReference type="ChEBI" id="CHEBI:58349"/>
        <dbReference type="ChEBI" id="CHEBI:78776"/>
        <dbReference type="ChEBI" id="CHEBI:78827"/>
        <dbReference type="EC" id="1.1.1.100"/>
    </reaction>
</comment>
<keyword evidence="8" id="KW-0444">Lipid biosynthesis</keyword>
<keyword evidence="17" id="KW-1185">Reference proteome</keyword>
<organism evidence="16 17">
    <name type="scientific">Lipomyces starkeyi NRRL Y-11557</name>
    <dbReference type="NCBI Taxonomy" id="675824"/>
    <lineage>
        <taxon>Eukaryota</taxon>
        <taxon>Fungi</taxon>
        <taxon>Dikarya</taxon>
        <taxon>Ascomycota</taxon>
        <taxon>Saccharomycotina</taxon>
        <taxon>Lipomycetes</taxon>
        <taxon>Lipomycetales</taxon>
        <taxon>Lipomycetaceae</taxon>
        <taxon>Lipomyces</taxon>
    </lineage>
</organism>
<dbReference type="Pfam" id="PF00109">
    <property type="entry name" value="ketoacyl-synt"/>
    <property type="match status" value="1"/>
</dbReference>
<dbReference type="PANTHER" id="PTHR10982">
    <property type="entry name" value="MALONYL COA-ACYL CARRIER PROTEIN TRANSACYLASE"/>
    <property type="match status" value="1"/>
</dbReference>
<evidence type="ECO:0000256" key="7">
    <source>
        <dbReference type="ARBA" id="ARBA00023002"/>
    </source>
</evidence>
<sequence>MTSVSDEERARTHTLVLELLAHQFAYPVQWIDTQDALLGEEKIERFVEIGPSNTLTGLAKQTIQTKYQDHDTALSIQRQLLSIKQTESDIYYATGEAVEVPKQAPAKTDAKPTAPAPSPEPAATAPAPSAPSPAPSGAGARSIATAEDVPVKSEDIVLTIIAQKLKKSTKDISLSSNIKALVGGRSTLENEIVGDLLSEFGNLPERSEELSLTELGETLNSANAQRRLGKQTNTLVQRLIAASMPGDFSMTRVRKYLEDRWGFQAGRQDSVLLSAIPSPPKNRLGDPKEVNAYLDSLVKEYAQAAGLALEEAPQQQQQSAVQVNPEAINAVVRRQEQLAEQQLKVYAQFLDVDLHADGKSAEQSESAMSALQKQLDLWVAEHGEAYASGITPVFDAKKLREYSSYWTWALQDLTATFYDISRGTLKVDPEVIDDISYRLANKSSPPLVDSIRYLLTQCHDEKSKAFYQLLLNTVAQSIGSIPVFKTSTNFLGPRTTIDELGNITYSEHPRSEDGSKEHLGEPTRLPHIKRKNDKEWTFDSATTALYNKAIDQISSTGLSLANKTILLTGAGTNSIGEELLKGLLAGGAQVIVTTNSFSSKTALKYQKIYQGHGSKGSKLVLVPFNQGSQQDVESLVDYIYNQKQGLGWDLDVVIPFAAISVTGRQIDEIDSKSEIAQRIMLTNTIRLLGAIKRHKEAAGYRTRPTHAILPLSPNHGVFGGDGLYSESKMALESLFAKWHSEGWSDYLSICGTSIGWTRGTGLMHQNDTVAEGVEKLGVRTFSRPEMALCILALLSRPLVEFSQEEPLYADFSGGMDKVPDFPSELNAIQDNIKSLSEIRRAVAAELALDNGSDLKATKSAKNEQDAIKKRAKIELGFPTLPNYETEIQPLRSQLDSMVSLEHTVVIVGFSELGPCGNSRTRWEMEAYDELSLEGCTEMAWIMGLIKYSKASGNKPAGWIDVKTKEPVEEFDVKKRYESYIREHTGIRLIEPTLFDKYNPEKKQMTQEIVVQEDLAPFETSKDAALSFKREHGDKVEIFPGVESDSYSVVMKKGAVIHVPKAVKFRQTVAAQIPTGWDPRTYGISDDIINQVDPVTLYTLVTTVEGLLSAGITDPYEIYKYIHVSELGNCFGSGLGGTNSSEKMYRDRLADKPVQNDILQETFLNTVGAWVNMLLLSSSGPNKTSVGACATSVESLDTAYDLILAGKAKMCFVGSVDEFSEYTSLEFSNMKATINAETEREAGRDPKEMSRPAASSRKGFMESHGAGLHIACTAKLAIEMGLPIYGVIAFTGISSDKVGRSVPAPGKGVLSNARESTAGFPSPLLDIEYRRRQIDIRRQQITNFREVELSNLEDTILHLMANNNHFNASEYRAYMVKQIDLKFQMQEQDMLASFGNHFWRNHPEIAPIKGALATWGLSVDDVTVASFHGTSTVLNEKNECSIIQNQLSHLGRTKGSRTLGVFQKSVTGHPKGPASSWMLNGCLQIMSTGLVPGNRNLDNLDPGFEQYDHITFLNQNVQTAGIKAFSLTSFGFGQKGGQVIGVHPKYLFATIPKDVFDDYAKRLKKRRAIATVAFHEALLENNMFVAKDDPPYDVVQEMKTLLDPNARWE</sequence>
<dbReference type="GO" id="GO:0008897">
    <property type="term" value="F:holo-[acyl-carrier-protein] synthase activity"/>
    <property type="evidence" value="ECO:0007669"/>
    <property type="project" value="InterPro"/>
</dbReference>
<comment type="similarity">
    <text evidence="1 10">Belongs to the thiolase-like superfamily. Fungal fatty acid synthetase subunit alpha family.</text>
</comment>
<dbReference type="InterPro" id="IPR009081">
    <property type="entry name" value="PP-bd_ACP"/>
</dbReference>
<dbReference type="Gene3D" id="3.40.50.720">
    <property type="entry name" value="NAD(P)-binding Rossmann-like Domain"/>
    <property type="match status" value="2"/>
</dbReference>
<keyword evidence="8" id="KW-0275">Fatty acid biosynthesis</keyword>
<keyword evidence="3" id="KW-0597">Phosphoprotein</keyword>
<dbReference type="InterPro" id="IPR016035">
    <property type="entry name" value="Acyl_Trfase/lysoPLipase"/>
</dbReference>
<dbReference type="InterPro" id="IPR040899">
    <property type="entry name" value="Fas_alpha_ACP"/>
</dbReference>
<feature type="domain" description="Carrier" evidence="14">
    <location>
        <begin position="151"/>
        <end position="226"/>
    </location>
</feature>
<dbReference type="EMBL" id="KV454291">
    <property type="protein sequence ID" value="ODQ75303.1"/>
    <property type="molecule type" value="Genomic_DNA"/>
</dbReference>
<dbReference type="Gene3D" id="6.10.140.1410">
    <property type="match status" value="1"/>
</dbReference>
<name>A0A1E3QC77_LIPST</name>
<dbReference type="EC" id="2.3.1.86" evidence="10"/>
<dbReference type="Gene3D" id="3.90.25.70">
    <property type="match status" value="1"/>
</dbReference>
<dbReference type="STRING" id="675824.A0A1E3QC77"/>
<evidence type="ECO:0000256" key="4">
    <source>
        <dbReference type="ARBA" id="ARBA00022679"/>
    </source>
</evidence>
<dbReference type="InterPro" id="IPR036291">
    <property type="entry name" value="NAD(P)-bd_dom_sf"/>
</dbReference>
<feature type="domain" description="Ketosynthase family 3 (KS3)" evidence="15">
    <location>
        <begin position="1006"/>
        <end position="1542"/>
    </location>
</feature>
<keyword evidence="8" id="KW-0443">Lipid metabolism</keyword>